<dbReference type="Proteomes" id="UP000659630">
    <property type="component" value="Unassembled WGS sequence"/>
</dbReference>
<organism evidence="1 2">
    <name type="scientific">Anaerofilum hominis</name>
    <dbReference type="NCBI Taxonomy" id="2763016"/>
    <lineage>
        <taxon>Bacteria</taxon>
        <taxon>Bacillati</taxon>
        <taxon>Bacillota</taxon>
        <taxon>Clostridia</taxon>
        <taxon>Eubacteriales</taxon>
        <taxon>Oscillospiraceae</taxon>
        <taxon>Anaerofilum</taxon>
    </lineage>
</organism>
<dbReference type="EMBL" id="JACONZ010000004">
    <property type="protein sequence ID" value="MBC5582142.1"/>
    <property type="molecule type" value="Genomic_DNA"/>
</dbReference>
<gene>
    <name evidence="1" type="ORF">H8S23_11550</name>
</gene>
<proteinExistence type="predicted"/>
<evidence type="ECO:0000313" key="2">
    <source>
        <dbReference type="Proteomes" id="UP000659630"/>
    </source>
</evidence>
<evidence type="ECO:0000313" key="1">
    <source>
        <dbReference type="EMBL" id="MBC5582142.1"/>
    </source>
</evidence>
<protein>
    <submittedName>
        <fullName evidence="1">Uncharacterized protein</fullName>
    </submittedName>
</protein>
<keyword evidence="2" id="KW-1185">Reference proteome</keyword>
<name>A0A923L1J0_9FIRM</name>
<accession>A0A923L1J0</accession>
<reference evidence="1" key="1">
    <citation type="submission" date="2020-08" db="EMBL/GenBank/DDBJ databases">
        <title>Genome public.</title>
        <authorList>
            <person name="Liu C."/>
            <person name="Sun Q."/>
        </authorList>
    </citation>
    <scope>NUCLEOTIDE SEQUENCE</scope>
    <source>
        <strain evidence="1">BX8</strain>
    </source>
</reference>
<comment type="caution">
    <text evidence="1">The sequence shown here is derived from an EMBL/GenBank/DDBJ whole genome shotgun (WGS) entry which is preliminary data.</text>
</comment>
<dbReference type="AlphaFoldDB" id="A0A923L1J0"/>
<sequence length="80" mass="8773">MQGSVVSRDNDYTEVKREGCRRRHLPRVLSGRGAGGGTSYKLGVLARDEALGRYIALQLEPDAVTGEELEAIARSVRFNP</sequence>
<dbReference type="RefSeq" id="WP_186888489.1">
    <property type="nucleotide sequence ID" value="NZ_JACONZ010000004.1"/>
</dbReference>